<accession>A0A2T5J498</accession>
<proteinExistence type="predicted"/>
<keyword evidence="3" id="KW-1185">Reference proteome</keyword>
<dbReference type="AlphaFoldDB" id="A0A2T5J498"/>
<dbReference type="SUPFAM" id="SSF49503">
    <property type="entry name" value="Cupredoxins"/>
    <property type="match status" value="1"/>
</dbReference>
<comment type="caution">
    <text evidence="2">The sequence shown here is derived from an EMBL/GenBank/DDBJ whole genome shotgun (WGS) entry which is preliminary data.</text>
</comment>
<dbReference type="OrthoDB" id="680163at2"/>
<dbReference type="Gene3D" id="2.60.40.420">
    <property type="entry name" value="Cupredoxins - blue copper proteins"/>
    <property type="match status" value="1"/>
</dbReference>
<organism evidence="2 3">
    <name type="scientific">Agitococcus lubricus</name>
    <dbReference type="NCBI Taxonomy" id="1077255"/>
    <lineage>
        <taxon>Bacteria</taxon>
        <taxon>Pseudomonadati</taxon>
        <taxon>Pseudomonadota</taxon>
        <taxon>Gammaproteobacteria</taxon>
        <taxon>Moraxellales</taxon>
        <taxon>Moraxellaceae</taxon>
        <taxon>Agitococcus</taxon>
    </lineage>
</organism>
<dbReference type="CDD" id="cd04221">
    <property type="entry name" value="MauL"/>
    <property type="match status" value="1"/>
</dbReference>
<dbReference type="Proteomes" id="UP000244223">
    <property type="component" value="Unassembled WGS sequence"/>
</dbReference>
<feature type="signal peptide" evidence="1">
    <location>
        <begin position="1"/>
        <end position="22"/>
    </location>
</feature>
<evidence type="ECO:0000313" key="2">
    <source>
        <dbReference type="EMBL" id="PTQ91368.1"/>
    </source>
</evidence>
<dbReference type="RefSeq" id="WP_107864381.1">
    <property type="nucleotide sequence ID" value="NZ_QAON01000001.1"/>
</dbReference>
<gene>
    <name evidence="2" type="ORF">C8N29_101441</name>
</gene>
<name>A0A2T5J498_9GAMM</name>
<evidence type="ECO:0000313" key="3">
    <source>
        <dbReference type="Proteomes" id="UP000244223"/>
    </source>
</evidence>
<evidence type="ECO:0008006" key="4">
    <source>
        <dbReference type="Google" id="ProtNLM"/>
    </source>
</evidence>
<dbReference type="InterPro" id="IPR034242">
    <property type="entry name" value="MauL"/>
</dbReference>
<dbReference type="EMBL" id="QAON01000001">
    <property type="protein sequence ID" value="PTQ91368.1"/>
    <property type="molecule type" value="Genomic_DNA"/>
</dbReference>
<evidence type="ECO:0000256" key="1">
    <source>
        <dbReference type="SAM" id="SignalP"/>
    </source>
</evidence>
<keyword evidence="1" id="KW-0732">Signal</keyword>
<protein>
    <recommendedName>
        <fullName evidence="4">Plastocyanin</fullName>
    </recommendedName>
</protein>
<reference evidence="2 3" key="1">
    <citation type="submission" date="2018-04" db="EMBL/GenBank/DDBJ databases">
        <title>Genomic Encyclopedia of Archaeal and Bacterial Type Strains, Phase II (KMG-II): from individual species to whole genera.</title>
        <authorList>
            <person name="Goeker M."/>
        </authorList>
    </citation>
    <scope>NUCLEOTIDE SEQUENCE [LARGE SCALE GENOMIC DNA]</scope>
    <source>
        <strain evidence="2 3">DSM 5822</strain>
    </source>
</reference>
<feature type="chain" id="PRO_5031225731" description="Plastocyanin" evidence="1">
    <location>
        <begin position="23"/>
        <end position="207"/>
    </location>
</feature>
<sequence>MSFLYRFLSLISCLIGFNICHAGEIKVQILTVDNKPLSEAVVWLTANQDKNTKKQAVMDQIRKTFVPYILPVQVGTTVDFPNSDSINHHVYSFSPAKRFELKLTPSKNTTHTVLFDKAGIVTLGCNIHDWMLGYIVVLESAYFAQTDKMGIARIAEPEGGAKEVQIWHPQINDDPTQLVQKVNAKNLNFKLTKALKPDLRRNMNGFD</sequence>
<dbReference type="InterPro" id="IPR008972">
    <property type="entry name" value="Cupredoxin"/>
</dbReference>